<feature type="non-terminal residue" evidence="1">
    <location>
        <position position="1"/>
    </location>
</feature>
<dbReference type="EMBL" id="BLLF01000701">
    <property type="protein sequence ID" value="GFH14218.1"/>
    <property type="molecule type" value="Genomic_DNA"/>
</dbReference>
<evidence type="ECO:0000313" key="2">
    <source>
        <dbReference type="Proteomes" id="UP000485058"/>
    </source>
</evidence>
<sequence length="178" mass="19464">VLRDRVAKQTDEMAECKKANQLLLCQVQRLTEFVQLQQLQCEKLLESHAVAEDQLLDEQALTEALSCCSSMASLEHRQLGHPSSSQSDADSHWKAKCTALARQLEDHELFKQSAAAATAELAARQQLAAEVQSSAALRAELVAAGVRQQALEAQLAAAREECELYSSEIDTKVGQTTT</sequence>
<dbReference type="AlphaFoldDB" id="A0A699Z4D3"/>
<organism evidence="1 2">
    <name type="scientific">Haematococcus lacustris</name>
    <name type="common">Green alga</name>
    <name type="synonym">Haematococcus pluvialis</name>
    <dbReference type="NCBI Taxonomy" id="44745"/>
    <lineage>
        <taxon>Eukaryota</taxon>
        <taxon>Viridiplantae</taxon>
        <taxon>Chlorophyta</taxon>
        <taxon>core chlorophytes</taxon>
        <taxon>Chlorophyceae</taxon>
        <taxon>CS clade</taxon>
        <taxon>Chlamydomonadales</taxon>
        <taxon>Haematococcaceae</taxon>
        <taxon>Haematococcus</taxon>
    </lineage>
</organism>
<proteinExistence type="predicted"/>
<evidence type="ECO:0000313" key="1">
    <source>
        <dbReference type="EMBL" id="GFH14218.1"/>
    </source>
</evidence>
<reference evidence="1 2" key="1">
    <citation type="submission" date="2020-02" db="EMBL/GenBank/DDBJ databases">
        <title>Draft genome sequence of Haematococcus lacustris strain NIES-144.</title>
        <authorList>
            <person name="Morimoto D."/>
            <person name="Nakagawa S."/>
            <person name="Yoshida T."/>
            <person name="Sawayama S."/>
        </authorList>
    </citation>
    <scope>NUCLEOTIDE SEQUENCE [LARGE SCALE GENOMIC DNA]</scope>
    <source>
        <strain evidence="1 2">NIES-144</strain>
    </source>
</reference>
<comment type="caution">
    <text evidence="1">The sequence shown here is derived from an EMBL/GenBank/DDBJ whole genome shotgun (WGS) entry which is preliminary data.</text>
</comment>
<protein>
    <submittedName>
        <fullName evidence="1">Uncharacterized protein</fullName>
    </submittedName>
</protein>
<dbReference type="Proteomes" id="UP000485058">
    <property type="component" value="Unassembled WGS sequence"/>
</dbReference>
<gene>
    <name evidence="1" type="ORF">HaLaN_10234</name>
</gene>
<keyword evidence="2" id="KW-1185">Reference proteome</keyword>
<accession>A0A699Z4D3</accession>
<name>A0A699Z4D3_HAELA</name>